<dbReference type="RefSeq" id="WP_310965568.1">
    <property type="nucleotide sequence ID" value="NZ_JAVMBO010000006.1"/>
</dbReference>
<protein>
    <submittedName>
        <fullName evidence="3">TRAP transporter substrate-binding protein</fullName>
    </submittedName>
</protein>
<gene>
    <name evidence="3" type="ORF">RKA07_03380</name>
</gene>
<dbReference type="PANTHER" id="PTHR33376">
    <property type="match status" value="1"/>
</dbReference>
<evidence type="ECO:0000256" key="1">
    <source>
        <dbReference type="ARBA" id="ARBA00022729"/>
    </source>
</evidence>
<dbReference type="EMBL" id="JAVMBO010000006">
    <property type="protein sequence ID" value="MDS1309146.1"/>
    <property type="molecule type" value="Genomic_DNA"/>
</dbReference>
<keyword evidence="4" id="KW-1185">Reference proteome</keyword>
<evidence type="ECO:0000313" key="3">
    <source>
        <dbReference type="EMBL" id="MDS1309146.1"/>
    </source>
</evidence>
<organism evidence="3 4">
    <name type="scientific">Marinobacter xiaoshiensis</name>
    <dbReference type="NCBI Taxonomy" id="3073652"/>
    <lineage>
        <taxon>Bacteria</taxon>
        <taxon>Pseudomonadati</taxon>
        <taxon>Pseudomonadota</taxon>
        <taxon>Gammaproteobacteria</taxon>
        <taxon>Pseudomonadales</taxon>
        <taxon>Marinobacteraceae</taxon>
        <taxon>Marinobacter</taxon>
    </lineage>
</organism>
<dbReference type="InterPro" id="IPR018389">
    <property type="entry name" value="DctP_fam"/>
</dbReference>
<dbReference type="NCBIfam" id="NF037995">
    <property type="entry name" value="TRAP_S1"/>
    <property type="match status" value="1"/>
</dbReference>
<comment type="caution">
    <text evidence="3">The sequence shown here is derived from an EMBL/GenBank/DDBJ whole genome shotgun (WGS) entry which is preliminary data.</text>
</comment>
<dbReference type="Pfam" id="PF03480">
    <property type="entry name" value="DctP"/>
    <property type="match status" value="1"/>
</dbReference>
<dbReference type="PANTHER" id="PTHR33376:SF4">
    <property type="entry name" value="SIALIC ACID-BINDING PERIPLASMIC PROTEIN SIAP"/>
    <property type="match status" value="1"/>
</dbReference>
<dbReference type="InterPro" id="IPR038404">
    <property type="entry name" value="TRAP_DctP_sf"/>
</dbReference>
<name>A0ABU2HEU7_9GAMM</name>
<evidence type="ECO:0000256" key="2">
    <source>
        <dbReference type="SAM" id="SignalP"/>
    </source>
</evidence>
<dbReference type="CDD" id="cd13602">
    <property type="entry name" value="PBP2_TRAP_BpDctp6_7"/>
    <property type="match status" value="1"/>
</dbReference>
<reference evidence="3" key="1">
    <citation type="submission" date="2023-09" db="EMBL/GenBank/DDBJ databases">
        <title>Marinobacter sediminicola sp. nov. and Marinobacter maritimum sp. nov., isolated from marine sediment.</title>
        <authorList>
            <person name="An J."/>
        </authorList>
    </citation>
    <scope>NUCLEOTIDE SEQUENCE</scope>
    <source>
        <strain evidence="3">F60267</strain>
    </source>
</reference>
<dbReference type="Proteomes" id="UP001267407">
    <property type="component" value="Unassembled WGS sequence"/>
</dbReference>
<keyword evidence="1 2" id="KW-0732">Signal</keyword>
<accession>A0ABU2HEU7</accession>
<sequence>MRKTTSTILVLSLAFTLTNITSVSAKEIVWDMPNEYPATSVQGKGDQAFAALLEEKSGGKIKIAHHFGGALGFKSKDQLDAVGDGIVQVANTFIPPLGGINPVFLLSSLPFLSSNTEEARMLFDTARPTYERVLAKYNQRLLYSSPWPSSGIWGKEPLQSHEAIGNLKMRTYDANGTQVFRDVGSAPIQLSWADIVPLLSTGGIDAVLTSIESGLSSSFNDYVTYFTAINYDSTINLVTMNRDVWDDLSPELQAAVEAAAKETEDKLWANASTIIQNSYAEAERRGVTIMNEVPANFRKELQDASTPVIESWASKMGPDGREILTSYRAAIKNIQ</sequence>
<feature type="chain" id="PRO_5046157471" evidence="2">
    <location>
        <begin position="26"/>
        <end position="335"/>
    </location>
</feature>
<feature type="signal peptide" evidence="2">
    <location>
        <begin position="1"/>
        <end position="25"/>
    </location>
</feature>
<dbReference type="Gene3D" id="3.40.190.170">
    <property type="entry name" value="Bacterial extracellular solute-binding protein, family 7"/>
    <property type="match status" value="1"/>
</dbReference>
<proteinExistence type="predicted"/>
<evidence type="ECO:0000313" key="4">
    <source>
        <dbReference type="Proteomes" id="UP001267407"/>
    </source>
</evidence>